<evidence type="ECO:0000313" key="3">
    <source>
        <dbReference type="EMBL" id="KAI1851817.1"/>
    </source>
</evidence>
<proteinExistence type="predicted"/>
<dbReference type="Pfam" id="PF10307">
    <property type="entry name" value="HAD_SAK_1"/>
    <property type="match status" value="1"/>
</dbReference>
<feature type="domain" description="Swiss Army Knife RNA repair protein HAD" evidence="2">
    <location>
        <begin position="62"/>
        <end position="268"/>
    </location>
</feature>
<protein>
    <recommendedName>
        <fullName evidence="2">Swiss Army Knife RNA repair protein HAD domain-containing protein</fullName>
    </recommendedName>
</protein>
<gene>
    <name evidence="3" type="ORF">JX265_013174</name>
</gene>
<dbReference type="OrthoDB" id="5596992at2759"/>
<accession>A0A9P9W8Y4</accession>
<dbReference type="GO" id="GO:0003723">
    <property type="term" value="F:RNA binding"/>
    <property type="evidence" value="ECO:0007669"/>
    <property type="project" value="TreeGrafter"/>
</dbReference>
<dbReference type="PANTHER" id="PTHR10335:SF23">
    <property type="entry name" value="OB FOLD-CONTAINING PROTEIN, NUCLEIC ACID BINDING"/>
    <property type="match status" value="1"/>
</dbReference>
<sequence length="611" mass="65976">MATTYPGAPNGAPHNGNANGPATNTHTVTALGRWSILNKQLPAADAIKAIHVYDFDNTLFKTPLPNPKLWNGQTLGSLASPDIFINGGWWHDSRILAATGDGVEREEPRGWDGWWNEKIVQLVQLSMEQDDALSVLLTGRSERGFSDILKRIVASKKLDFDMVGLKPAVGPNSERITSTMNFKQLFLESLMETYRNAEEIRVYEDRIRHVQGFRSFFTDYNRRQEGYGGQKTRGPITAEVIHVAEISTFLDPVVEVAEIQHLINSHNALLRAKPSSQRGGKGQGPLIIKKTVFFTSYMVDKPDTKKLLKLANFPAGSDLKVHGNNIMICPRPCPQSILDKVGGMGAKLKWKVTGTACFENSIWAASVEPVPSNAKYHTDNPSPLVVLALRKGARPMDAGKIQNWQPVPPEKAHVFETTVGEKVLLRIEPEDPSENAYESLFANKASKRKHTGEEDGQQSRPRDGSGNFANSRGDRGGFHSGGRGGHGRGGFHKSGGGNSTPSRGYRTGPRGGGHHKGGGRGGRGGGHNYRSLDDMGSQGQGGFGGPNAAMYNDNFPSLPQGNAGFAPQGQQPPSAPFNAYQQNFPNQGGGPGRPIGGAGGGPPGPDLQNLY</sequence>
<dbReference type="GO" id="GO:0008649">
    <property type="term" value="F:rRNA methyltransferase activity"/>
    <property type="evidence" value="ECO:0007669"/>
    <property type="project" value="TreeGrafter"/>
</dbReference>
<organism evidence="3 4">
    <name type="scientific">Neoarthrinium moseri</name>
    <dbReference type="NCBI Taxonomy" id="1658444"/>
    <lineage>
        <taxon>Eukaryota</taxon>
        <taxon>Fungi</taxon>
        <taxon>Dikarya</taxon>
        <taxon>Ascomycota</taxon>
        <taxon>Pezizomycotina</taxon>
        <taxon>Sordariomycetes</taxon>
        <taxon>Xylariomycetidae</taxon>
        <taxon>Amphisphaeriales</taxon>
        <taxon>Apiosporaceae</taxon>
        <taxon>Neoarthrinium</taxon>
    </lineage>
</organism>
<dbReference type="Proteomes" id="UP000829685">
    <property type="component" value="Unassembled WGS sequence"/>
</dbReference>
<evidence type="ECO:0000259" key="2">
    <source>
        <dbReference type="Pfam" id="PF10307"/>
    </source>
</evidence>
<name>A0A9P9W8Y4_9PEZI</name>
<dbReference type="PANTHER" id="PTHR10335">
    <property type="entry name" value="RRNA 2-O-METHYLTRANSFERASE FIBRILLARIN"/>
    <property type="match status" value="1"/>
</dbReference>
<dbReference type="GO" id="GO:1990259">
    <property type="term" value="F:histone H2AQ104 methyltransferase activity"/>
    <property type="evidence" value="ECO:0007669"/>
    <property type="project" value="TreeGrafter"/>
</dbReference>
<feature type="region of interest" description="Disordered" evidence="1">
    <location>
        <begin position="443"/>
        <end position="611"/>
    </location>
</feature>
<comment type="caution">
    <text evidence="3">The sequence shown here is derived from an EMBL/GenBank/DDBJ whole genome shotgun (WGS) entry which is preliminary data.</text>
</comment>
<dbReference type="GO" id="GO:0000494">
    <property type="term" value="P:box C/D sno(s)RNA 3'-end processing"/>
    <property type="evidence" value="ECO:0007669"/>
    <property type="project" value="TreeGrafter"/>
</dbReference>
<keyword evidence="4" id="KW-1185">Reference proteome</keyword>
<dbReference type="GO" id="GO:0031428">
    <property type="term" value="C:box C/D methylation guide snoRNP complex"/>
    <property type="evidence" value="ECO:0007669"/>
    <property type="project" value="TreeGrafter"/>
</dbReference>
<reference evidence="3" key="1">
    <citation type="submission" date="2021-03" db="EMBL/GenBank/DDBJ databases">
        <title>Revisited historic fungal species revealed as producer of novel bioactive compounds through whole genome sequencing and comparative genomics.</title>
        <authorList>
            <person name="Vignolle G.A."/>
            <person name="Hochenegger N."/>
            <person name="Mach R.L."/>
            <person name="Mach-Aigner A.R."/>
            <person name="Javad Rahimi M."/>
            <person name="Salim K.A."/>
            <person name="Chan C.M."/>
            <person name="Lim L.B.L."/>
            <person name="Cai F."/>
            <person name="Druzhinina I.S."/>
            <person name="U'Ren J.M."/>
            <person name="Derntl C."/>
        </authorList>
    </citation>
    <scope>NUCLEOTIDE SEQUENCE</scope>
    <source>
        <strain evidence="3">TUCIM 5799</strain>
    </source>
</reference>
<feature type="compositionally biased region" description="Gly residues" evidence="1">
    <location>
        <begin position="587"/>
        <end position="601"/>
    </location>
</feature>
<evidence type="ECO:0000256" key="1">
    <source>
        <dbReference type="SAM" id="MobiDB-lite"/>
    </source>
</evidence>
<dbReference type="InterPro" id="IPR018812">
    <property type="entry name" value="SAK_HAD"/>
</dbReference>
<dbReference type="AlphaFoldDB" id="A0A9P9W8Y4"/>
<dbReference type="EMBL" id="JAFIMR010000064">
    <property type="protein sequence ID" value="KAI1851817.1"/>
    <property type="molecule type" value="Genomic_DNA"/>
</dbReference>
<dbReference type="GO" id="GO:0032040">
    <property type="term" value="C:small-subunit processome"/>
    <property type="evidence" value="ECO:0007669"/>
    <property type="project" value="TreeGrafter"/>
</dbReference>
<evidence type="ECO:0000313" key="4">
    <source>
        <dbReference type="Proteomes" id="UP000829685"/>
    </source>
</evidence>
<feature type="region of interest" description="Disordered" evidence="1">
    <location>
        <begin position="1"/>
        <end position="24"/>
    </location>
</feature>